<sequence length="140" mass="16688">MTQILELIRKNESNINDFDNFDNEIEVKKSSEKEDKLLQYLLDTYNAYLEKCERNDSSDKDVAIKQLHEKESNTSEPKPTIKSEVLLKRKSKKKKVIKIVKDNKRKKKENTIRSPFLRKRILTLWNNYKINLLVYLGLML</sequence>
<name>A0A397JFQ4_9GLOM</name>
<protein>
    <submittedName>
        <fullName evidence="1">Uncharacterized protein</fullName>
    </submittedName>
</protein>
<dbReference type="EMBL" id="PQFF01000088">
    <property type="protein sequence ID" value="RHZ83470.1"/>
    <property type="molecule type" value="Genomic_DNA"/>
</dbReference>
<reference evidence="1 2" key="1">
    <citation type="submission" date="2018-08" db="EMBL/GenBank/DDBJ databases">
        <title>Genome and evolution of the arbuscular mycorrhizal fungus Diversispora epigaea (formerly Glomus versiforme) and its bacterial endosymbionts.</title>
        <authorList>
            <person name="Sun X."/>
            <person name="Fei Z."/>
            <person name="Harrison M."/>
        </authorList>
    </citation>
    <scope>NUCLEOTIDE SEQUENCE [LARGE SCALE GENOMIC DNA]</scope>
    <source>
        <strain evidence="1 2">IT104</strain>
    </source>
</reference>
<gene>
    <name evidence="1" type="ORF">Glove_92g2</name>
</gene>
<dbReference type="Proteomes" id="UP000266861">
    <property type="component" value="Unassembled WGS sequence"/>
</dbReference>
<evidence type="ECO:0000313" key="2">
    <source>
        <dbReference type="Proteomes" id="UP000266861"/>
    </source>
</evidence>
<proteinExistence type="predicted"/>
<comment type="caution">
    <text evidence="1">The sequence shown here is derived from an EMBL/GenBank/DDBJ whole genome shotgun (WGS) entry which is preliminary data.</text>
</comment>
<evidence type="ECO:0000313" key="1">
    <source>
        <dbReference type="EMBL" id="RHZ83470.1"/>
    </source>
</evidence>
<organism evidence="1 2">
    <name type="scientific">Diversispora epigaea</name>
    <dbReference type="NCBI Taxonomy" id="1348612"/>
    <lineage>
        <taxon>Eukaryota</taxon>
        <taxon>Fungi</taxon>
        <taxon>Fungi incertae sedis</taxon>
        <taxon>Mucoromycota</taxon>
        <taxon>Glomeromycotina</taxon>
        <taxon>Glomeromycetes</taxon>
        <taxon>Diversisporales</taxon>
        <taxon>Diversisporaceae</taxon>
        <taxon>Diversispora</taxon>
    </lineage>
</organism>
<dbReference type="AlphaFoldDB" id="A0A397JFQ4"/>
<accession>A0A397JFQ4</accession>
<keyword evidence="2" id="KW-1185">Reference proteome</keyword>